<feature type="domain" description="K Homology" evidence="4">
    <location>
        <begin position="868"/>
        <end position="938"/>
    </location>
</feature>
<proteinExistence type="predicted"/>
<reference evidence="5" key="2">
    <citation type="submission" date="2023-05" db="EMBL/GenBank/DDBJ databases">
        <authorList>
            <consortium name="Lawrence Berkeley National Laboratory"/>
            <person name="Steindorff A."/>
            <person name="Hensen N."/>
            <person name="Bonometti L."/>
            <person name="Westerberg I."/>
            <person name="Brannstrom I.O."/>
            <person name="Guillou S."/>
            <person name="Cros-Aarteil S."/>
            <person name="Calhoun S."/>
            <person name="Haridas S."/>
            <person name="Kuo A."/>
            <person name="Mondo S."/>
            <person name="Pangilinan J."/>
            <person name="Riley R."/>
            <person name="Labutti K."/>
            <person name="Andreopoulos B."/>
            <person name="Lipzen A."/>
            <person name="Chen C."/>
            <person name="Yanf M."/>
            <person name="Daum C."/>
            <person name="Ng V."/>
            <person name="Clum A."/>
            <person name="Ohm R."/>
            <person name="Martin F."/>
            <person name="Silar P."/>
            <person name="Natvig D."/>
            <person name="Lalanne C."/>
            <person name="Gautier V."/>
            <person name="Ament-Velasquez S.L."/>
            <person name="Kruys A."/>
            <person name="Hutchinson M.I."/>
            <person name="Powell A.J."/>
            <person name="Barry K."/>
            <person name="Miller A.N."/>
            <person name="Grigoriev I.V."/>
            <person name="Debuchy R."/>
            <person name="Gladieux P."/>
            <person name="Thoren M.H."/>
            <person name="Johannesson H."/>
        </authorList>
    </citation>
    <scope>NUCLEOTIDE SEQUENCE</scope>
    <source>
        <strain evidence="5">CBS 123565</strain>
    </source>
</reference>
<evidence type="ECO:0000259" key="4">
    <source>
        <dbReference type="SMART" id="SM00322"/>
    </source>
</evidence>
<feature type="region of interest" description="Disordered" evidence="3">
    <location>
        <begin position="1"/>
        <end position="71"/>
    </location>
</feature>
<reference evidence="5" key="1">
    <citation type="journal article" date="2023" name="Mol. Phylogenet. Evol.">
        <title>Genome-scale phylogeny and comparative genomics of the fungal order Sordariales.</title>
        <authorList>
            <person name="Hensen N."/>
            <person name="Bonometti L."/>
            <person name="Westerberg I."/>
            <person name="Brannstrom I.O."/>
            <person name="Guillou S."/>
            <person name="Cros-Aarteil S."/>
            <person name="Calhoun S."/>
            <person name="Haridas S."/>
            <person name="Kuo A."/>
            <person name="Mondo S."/>
            <person name="Pangilinan J."/>
            <person name="Riley R."/>
            <person name="LaButti K."/>
            <person name="Andreopoulos B."/>
            <person name="Lipzen A."/>
            <person name="Chen C."/>
            <person name="Yan M."/>
            <person name="Daum C."/>
            <person name="Ng V."/>
            <person name="Clum A."/>
            <person name="Steindorff A."/>
            <person name="Ohm R.A."/>
            <person name="Martin F."/>
            <person name="Silar P."/>
            <person name="Natvig D.O."/>
            <person name="Lalanne C."/>
            <person name="Gautier V."/>
            <person name="Ament-Velasquez S.L."/>
            <person name="Kruys A."/>
            <person name="Hutchinson M.I."/>
            <person name="Powell A.J."/>
            <person name="Barry K."/>
            <person name="Miller A.N."/>
            <person name="Grigoriev I.V."/>
            <person name="Debuchy R."/>
            <person name="Gladieux P."/>
            <person name="Hiltunen Thoren M."/>
            <person name="Johannesson H."/>
        </authorList>
    </citation>
    <scope>NUCLEOTIDE SEQUENCE</scope>
    <source>
        <strain evidence="5">CBS 123565</strain>
    </source>
</reference>
<evidence type="ECO:0000313" key="6">
    <source>
        <dbReference type="Proteomes" id="UP001304895"/>
    </source>
</evidence>
<dbReference type="CDD" id="cd22448">
    <property type="entry name" value="KH-I_ScSCP160_rpt3"/>
    <property type="match status" value="1"/>
</dbReference>
<dbReference type="CDD" id="cd22450">
    <property type="entry name" value="KH-I_ScSCP160_rpt5"/>
    <property type="match status" value="1"/>
</dbReference>
<dbReference type="InterPro" id="IPR054548">
    <property type="entry name" value="SCP160-like_KH"/>
</dbReference>
<feature type="compositionally biased region" description="Polar residues" evidence="3">
    <location>
        <begin position="1"/>
        <end position="15"/>
    </location>
</feature>
<comment type="caution">
    <text evidence="5">The sequence shown here is derived from an EMBL/GenBank/DDBJ whole genome shotgun (WGS) entry which is preliminary data.</text>
</comment>
<feature type="compositionally biased region" description="Low complexity" evidence="3">
    <location>
        <begin position="37"/>
        <end position="47"/>
    </location>
</feature>
<feature type="domain" description="K Homology" evidence="4">
    <location>
        <begin position="707"/>
        <end position="770"/>
    </location>
</feature>
<dbReference type="GO" id="GO:0003729">
    <property type="term" value="F:mRNA binding"/>
    <property type="evidence" value="ECO:0007669"/>
    <property type="project" value="TreeGrafter"/>
</dbReference>
<feature type="domain" description="K Homology" evidence="4">
    <location>
        <begin position="942"/>
        <end position="1019"/>
    </location>
</feature>
<dbReference type="PANTHER" id="PTHR10627">
    <property type="entry name" value="SCP160"/>
    <property type="match status" value="1"/>
</dbReference>
<feature type="domain" description="K Homology" evidence="4">
    <location>
        <begin position="389"/>
        <end position="456"/>
    </location>
</feature>
<dbReference type="CDD" id="cd00105">
    <property type="entry name" value="KH-I"/>
    <property type="match status" value="1"/>
</dbReference>
<dbReference type="SMART" id="SM00322">
    <property type="entry name" value="KH"/>
    <property type="match status" value="9"/>
</dbReference>
<organism evidence="5 6">
    <name type="scientific">Trichocladium antarcticum</name>
    <dbReference type="NCBI Taxonomy" id="1450529"/>
    <lineage>
        <taxon>Eukaryota</taxon>
        <taxon>Fungi</taxon>
        <taxon>Dikarya</taxon>
        <taxon>Ascomycota</taxon>
        <taxon>Pezizomycotina</taxon>
        <taxon>Sordariomycetes</taxon>
        <taxon>Sordariomycetidae</taxon>
        <taxon>Sordariales</taxon>
        <taxon>Chaetomiaceae</taxon>
        <taxon>Trichocladium</taxon>
    </lineage>
</organism>
<evidence type="ECO:0000256" key="3">
    <source>
        <dbReference type="SAM" id="MobiDB-lite"/>
    </source>
</evidence>
<dbReference type="PANTHER" id="PTHR10627:SF31">
    <property type="entry name" value="DODECA-SATELLITE-BINDING PROTEIN 1, ISOFORM A"/>
    <property type="match status" value="1"/>
</dbReference>
<sequence length="1293" mass="140852">MADQTSQPSAASQLLKQHMSHRVTVEDAVDPDLPLKPAASTAATPSEAPSPPTETPPAEVAEKQKPQAPAVTTRSLELFPELGGLAPKPASNVAPIWAARTTNTNAKSSSASPASGTPPASAPSSGVNTPVPPALRGPPNLSIPGRNIEYMLLEPHHVLPRTQLKKPLQDIVKDFNRKSRAQVKVITQPDGKVRVEATGTREIATQALKDFVRLIGTKLSIKVSIPRSARAHIIGKGGSIIKTLQEKTGARIQMPKVEESQGSLDDDDDGSIDVIIEGNSQEAAAARNAVLQIASERAANVNTRLKGIPAEFYPFIAHAINNIEQDKGVQVRVPSYQAASGQPPVAPPPGQRPEFLPAADSFIQLAGERDAVRAAREAIEQHAQQLREQLMLEQLSIQRGRHQFIIGERGIPMDAFFQDTGCTIVMPNDDDDDMVTIIGPADQVQAGLEKAMDLAMNMQCSNIDIARFHRQAPGGAAVHARNVTRYLRARREIERLEKLYNVHFNTPFSDEGALPWELYSRDGKNAIRAQSEIKGLVDGQPPARMSTVGVDPFFHQFIRNEVTPQVQQNYGVHLVVPNASEPDAPILLVYEGASSPEAYQIPRSQPDQKDVAEMQKQLQEAQDHILSLINQQESLSAAAIEVPQKYHDKLRKFIKKQQENRAANQIPVRVSSVGTTVNIRGPSSAVESLSTKCLEFLEQERQDEKERGFITEFEFPQKFANHLIGKGGSNIRELRDKFDVDIQVDDGKVQLKGPKAKAEAAKTHILALGRQLQDEATHILKIDPKFHRELIGAKGSQINRLQTRYKTVIFFPRSANAKDDDAAAESASDAGKPRRQQAPDEVIVRGPKRGADEARDELLQLLQYLRDNSFTTTITVQQKQVPSLIGSKGAALDQLRQATGAKIDIPSAEESGDQVDIQIKGTKAQVAAAKKILEEKKALFDDTVVKTIEVDRKFHKALIGAGGSNLRDLVLEAGGSDDRRELARTIQFPKQDTDGNTIKVEGRTEVVDKIIAKILATVSERESQVTEVLDVPTEKHRSLIGRGGETKRTLEAQLKVSIDIPRQGSGQTAVKIVGQPADVEKAKAHIESLVKEQEGETIQIPRALHHAITNNGQIFRKFKNDFRVTVDHAGHTIPPRPAAPSSSQARVSGGALPLITDDAEASADVHSWNVVQQAAASGADEQGDIPWILRGSPESVEKARKAIEQALEQAARQSATGYLILPDPRTYRFVIGQGGSKVNQIRKASGCRITVPRDQAAGEAIEVVGSAEGVEKAKELILEAVREGVNNSRQARE</sequence>
<evidence type="ECO:0000256" key="2">
    <source>
        <dbReference type="PROSITE-ProRule" id="PRU00117"/>
    </source>
</evidence>
<feature type="region of interest" description="Disordered" evidence="3">
    <location>
        <begin position="104"/>
        <end position="140"/>
    </location>
</feature>
<dbReference type="CDD" id="cd22449">
    <property type="entry name" value="KH-I_ScSCP160_rpt4"/>
    <property type="match status" value="1"/>
</dbReference>
<keyword evidence="2" id="KW-0694">RNA-binding</keyword>
<feature type="region of interest" description="Disordered" evidence="3">
    <location>
        <begin position="819"/>
        <end position="849"/>
    </location>
</feature>
<keyword evidence="1" id="KW-0677">Repeat</keyword>
<protein>
    <recommendedName>
        <fullName evidence="4">K Homology domain-containing protein</fullName>
    </recommendedName>
</protein>
<dbReference type="InterPro" id="IPR004088">
    <property type="entry name" value="KH_dom_type_1"/>
</dbReference>
<dbReference type="Pfam" id="PF22952">
    <property type="entry name" value="KH_11"/>
    <property type="match status" value="1"/>
</dbReference>
<dbReference type="InterPro" id="IPR036612">
    <property type="entry name" value="KH_dom_type_1_sf"/>
</dbReference>
<evidence type="ECO:0000256" key="1">
    <source>
        <dbReference type="ARBA" id="ARBA00022737"/>
    </source>
</evidence>
<dbReference type="Pfam" id="PF00013">
    <property type="entry name" value="KH_1"/>
    <property type="match status" value="7"/>
</dbReference>
<keyword evidence="6" id="KW-1185">Reference proteome</keyword>
<evidence type="ECO:0000313" key="5">
    <source>
        <dbReference type="EMBL" id="KAK4134933.1"/>
    </source>
</evidence>
<name>A0AAN6ZEI4_9PEZI</name>
<accession>A0AAN6ZEI4</accession>
<dbReference type="EMBL" id="MU853407">
    <property type="protein sequence ID" value="KAK4134933.1"/>
    <property type="molecule type" value="Genomic_DNA"/>
</dbReference>
<feature type="compositionally biased region" description="Low complexity" evidence="3">
    <location>
        <begin position="104"/>
        <end position="125"/>
    </location>
</feature>
<dbReference type="Gene3D" id="3.30.1370.10">
    <property type="entry name" value="K Homology domain, type 1"/>
    <property type="match status" value="8"/>
</dbReference>
<gene>
    <name evidence="5" type="ORF">BT67DRAFT_401603</name>
</gene>
<dbReference type="GO" id="GO:0005737">
    <property type="term" value="C:cytoplasm"/>
    <property type="evidence" value="ECO:0007669"/>
    <property type="project" value="TreeGrafter"/>
</dbReference>
<feature type="domain" description="K Homology" evidence="4">
    <location>
        <begin position="774"/>
        <end position="863"/>
    </location>
</feature>
<dbReference type="PROSITE" id="PS50084">
    <property type="entry name" value="KH_TYPE_1"/>
    <property type="match status" value="8"/>
</dbReference>
<dbReference type="Proteomes" id="UP001304895">
    <property type="component" value="Unassembled WGS sequence"/>
</dbReference>
<dbReference type="SUPFAM" id="SSF54791">
    <property type="entry name" value="Eukaryotic type KH-domain (KH-domain type I)"/>
    <property type="match status" value="7"/>
</dbReference>
<feature type="domain" description="K Homology" evidence="4">
    <location>
        <begin position="1213"/>
        <end position="1282"/>
    </location>
</feature>
<feature type="domain" description="K Homology" evidence="4">
    <location>
        <begin position="217"/>
        <end position="295"/>
    </location>
</feature>
<feature type="domain" description="K Homology" evidence="4">
    <location>
        <begin position="1023"/>
        <end position="1091"/>
    </location>
</feature>
<feature type="domain" description="K Homology" evidence="4">
    <location>
        <begin position="1092"/>
        <end position="1208"/>
    </location>
</feature>
<dbReference type="InterPro" id="IPR004087">
    <property type="entry name" value="KH_dom"/>
</dbReference>
<dbReference type="CDD" id="cd22408">
    <property type="entry name" value="KH-I_Vigilin_rpt4"/>
    <property type="match status" value="1"/>
</dbReference>